<reference evidence="1 2" key="1">
    <citation type="submission" date="2018-04" db="EMBL/GenBank/DDBJ databases">
        <title>Pelagivirga bohaiensis gen. nov., sp. nov., a bacterium isolated from the Bohai Sea.</title>
        <authorList>
            <person name="Ji X."/>
        </authorList>
    </citation>
    <scope>NUCLEOTIDE SEQUENCE [LARGE SCALE GENOMIC DNA]</scope>
    <source>
        <strain evidence="1 2">BH-SD19</strain>
    </source>
</reference>
<organism evidence="1 2">
    <name type="scientific">Pelagivirga sediminicola</name>
    <dbReference type="NCBI Taxonomy" id="2170575"/>
    <lineage>
        <taxon>Bacteria</taxon>
        <taxon>Pseudomonadati</taxon>
        <taxon>Pseudomonadota</taxon>
        <taxon>Alphaproteobacteria</taxon>
        <taxon>Rhodobacterales</taxon>
        <taxon>Paracoccaceae</taxon>
        <taxon>Pelagivirga</taxon>
    </lineage>
</organism>
<dbReference type="InterPro" id="IPR036188">
    <property type="entry name" value="FAD/NAD-bd_sf"/>
</dbReference>
<dbReference type="InterPro" id="IPR050407">
    <property type="entry name" value="Geranylgeranyl_reductase"/>
</dbReference>
<dbReference type="PANTHER" id="PTHR42685:SF22">
    <property type="entry name" value="CONDITIONED MEDIUM FACTOR RECEPTOR 1"/>
    <property type="match status" value="1"/>
</dbReference>
<protein>
    <recommendedName>
        <fullName evidence="3">FAD-binding domain-containing protein</fullName>
    </recommendedName>
</protein>
<evidence type="ECO:0000313" key="2">
    <source>
        <dbReference type="Proteomes" id="UP000244446"/>
    </source>
</evidence>
<proteinExistence type="predicted"/>
<dbReference type="OrthoDB" id="417034at2"/>
<gene>
    <name evidence="1" type="ORF">DC366_12530</name>
</gene>
<keyword evidence="2" id="KW-1185">Reference proteome</keyword>
<evidence type="ECO:0000313" key="1">
    <source>
        <dbReference type="EMBL" id="PVA09927.1"/>
    </source>
</evidence>
<accession>A0A2T7G6C2</accession>
<dbReference type="SUPFAM" id="SSF51905">
    <property type="entry name" value="FAD/NAD(P)-binding domain"/>
    <property type="match status" value="1"/>
</dbReference>
<evidence type="ECO:0008006" key="3">
    <source>
        <dbReference type="Google" id="ProtNLM"/>
    </source>
</evidence>
<dbReference type="Proteomes" id="UP000244446">
    <property type="component" value="Unassembled WGS sequence"/>
</dbReference>
<dbReference type="AlphaFoldDB" id="A0A2T7G6C2"/>
<dbReference type="EMBL" id="QCYH01000006">
    <property type="protein sequence ID" value="PVA09927.1"/>
    <property type="molecule type" value="Genomic_DNA"/>
</dbReference>
<comment type="caution">
    <text evidence="1">The sequence shown here is derived from an EMBL/GenBank/DDBJ whole genome shotgun (WGS) entry which is preliminary data.</text>
</comment>
<dbReference type="Gene3D" id="3.50.50.60">
    <property type="entry name" value="FAD/NAD(P)-binding domain"/>
    <property type="match status" value="1"/>
</dbReference>
<name>A0A2T7G6C2_9RHOB</name>
<sequence length="125" mass="13614">MLLAGDAAGLVDPITGEGIAHALQSGAAAAQAAAAAIAAGRPDTALRRYRRALRPLHRDLAMAGWLRRLIFSRRMAPMFRRAFARSSVLKGAYLDLMAGRIEYPGLCRLVLRRLPRTALRHLSGR</sequence>
<dbReference type="PANTHER" id="PTHR42685">
    <property type="entry name" value="GERANYLGERANYL DIPHOSPHATE REDUCTASE"/>
    <property type="match status" value="1"/>
</dbReference>